<dbReference type="SUPFAM" id="SSF55846">
    <property type="entry name" value="N-acetylmuramoyl-L-alanine amidase-like"/>
    <property type="match status" value="2"/>
</dbReference>
<keyword evidence="5" id="KW-1185">Reference proteome</keyword>
<feature type="transmembrane region" description="Helical" evidence="2">
    <location>
        <begin position="346"/>
        <end position="368"/>
    </location>
</feature>
<sequence>MALRCVYTPSTCVLGPKRMLLWMLVLSALAFGACEVLTVVPHGAWAVEAMGCSTPLAWPVAFLVTHHIPGLQCDNQTACTQRLRELQAYHMHNNSWCGLAYNFLVGDDGRVYEGVGWDVQGVHTQGYNNVSLGLTFFGTKEGHSPSPIALSAMEGLVALAVLRGYLSPTYSQPVLVKGENCLAPKQRTSSKRGCPRIIPRSEWEARETHCPMMTPPAKYVIIIQTAGRTCNMSEECHLLVRDVQALLMDRYGSCDTSYNFLVGQDGNIYEGVGWDGQGSHTSGYNDISLGIAFLGTFSVSLVAGPKHETKDYGSIFPLLASIPPLLYNTHLTTSFIYMPICRKHSLYVIFHFIVPAVCLILTHMILLII</sequence>
<dbReference type="InterPro" id="IPR006619">
    <property type="entry name" value="PGRP_domain_met/bac"/>
</dbReference>
<dbReference type="PANTHER" id="PTHR11022:SF40">
    <property type="entry name" value="PEPTIDOGLYCAN RECOGNITION PROTEIN 4"/>
    <property type="match status" value="1"/>
</dbReference>
<evidence type="ECO:0000259" key="3">
    <source>
        <dbReference type="SMART" id="SM00644"/>
    </source>
</evidence>
<dbReference type="Proteomes" id="UP001652624">
    <property type="component" value="Unplaced"/>
</dbReference>
<feature type="domain" description="N-acetylmuramoyl-L-alanine amidase" evidence="3">
    <location>
        <begin position="205"/>
        <end position="344"/>
    </location>
</feature>
<evidence type="ECO:0000256" key="1">
    <source>
        <dbReference type="ARBA" id="ARBA00007553"/>
    </source>
</evidence>
<dbReference type="Pfam" id="PF01510">
    <property type="entry name" value="Amidase_2"/>
    <property type="match status" value="2"/>
</dbReference>
<keyword evidence="2" id="KW-0812">Transmembrane</keyword>
<protein>
    <submittedName>
        <fullName evidence="6">Peptidoglycan recognition protein 4 isoform X1</fullName>
    </submittedName>
</protein>
<proteinExistence type="inferred from homology"/>
<gene>
    <name evidence="6" type="primary">LOC103115643</name>
</gene>
<dbReference type="InterPro" id="IPR036505">
    <property type="entry name" value="Amidase/PGRP_sf"/>
</dbReference>
<feature type="domain" description="Peptidoglycan recognition protein family" evidence="4">
    <location>
        <begin position="195"/>
        <end position="344"/>
    </location>
</feature>
<feature type="domain" description="N-acetylmuramoyl-L-alanine amidase" evidence="3">
    <location>
        <begin position="48"/>
        <end position="193"/>
    </location>
</feature>
<comment type="similarity">
    <text evidence="1">Belongs to the N-acetylmuramoyl-L-alanine amidase 2 family.</text>
</comment>
<reference evidence="6" key="1">
    <citation type="submission" date="2025-08" db="UniProtKB">
        <authorList>
            <consortium name="RefSeq"/>
        </authorList>
    </citation>
    <scope>IDENTIFICATION</scope>
</reference>
<evidence type="ECO:0000259" key="4">
    <source>
        <dbReference type="SMART" id="SM00701"/>
    </source>
</evidence>
<accession>A0ABM3WV11</accession>
<organism evidence="5 6">
    <name type="scientific">Erinaceus europaeus</name>
    <name type="common">Western European hedgehog</name>
    <dbReference type="NCBI Taxonomy" id="9365"/>
    <lineage>
        <taxon>Eukaryota</taxon>
        <taxon>Metazoa</taxon>
        <taxon>Chordata</taxon>
        <taxon>Craniata</taxon>
        <taxon>Vertebrata</taxon>
        <taxon>Euteleostomi</taxon>
        <taxon>Mammalia</taxon>
        <taxon>Eutheria</taxon>
        <taxon>Laurasiatheria</taxon>
        <taxon>Eulipotyphla</taxon>
        <taxon>Erinaceidae</taxon>
        <taxon>Erinaceinae</taxon>
        <taxon>Erinaceus</taxon>
    </lineage>
</organism>
<keyword evidence="2" id="KW-1133">Transmembrane helix</keyword>
<dbReference type="SMART" id="SM00644">
    <property type="entry name" value="Ami_2"/>
    <property type="match status" value="2"/>
</dbReference>
<dbReference type="InterPro" id="IPR002502">
    <property type="entry name" value="Amidase_domain"/>
</dbReference>
<evidence type="ECO:0000256" key="2">
    <source>
        <dbReference type="SAM" id="Phobius"/>
    </source>
</evidence>
<name>A0ABM3WV11_ERIEU</name>
<feature type="domain" description="Peptidoglycan recognition protein family" evidence="4">
    <location>
        <begin position="37"/>
        <end position="179"/>
    </location>
</feature>
<dbReference type="GeneID" id="103115643"/>
<keyword evidence="2" id="KW-0472">Membrane</keyword>
<dbReference type="PROSITE" id="PS51257">
    <property type="entry name" value="PROKAR_LIPOPROTEIN"/>
    <property type="match status" value="1"/>
</dbReference>
<evidence type="ECO:0000313" key="5">
    <source>
        <dbReference type="Proteomes" id="UP001652624"/>
    </source>
</evidence>
<dbReference type="InterPro" id="IPR015510">
    <property type="entry name" value="PGRP"/>
</dbReference>
<dbReference type="PANTHER" id="PTHR11022">
    <property type="entry name" value="PEPTIDOGLYCAN RECOGNITION PROTEIN"/>
    <property type="match status" value="1"/>
</dbReference>
<dbReference type="CDD" id="cd06583">
    <property type="entry name" value="PGRP"/>
    <property type="match status" value="2"/>
</dbReference>
<evidence type="ECO:0000313" key="6">
    <source>
        <dbReference type="RefSeq" id="XP_060040412.1"/>
    </source>
</evidence>
<dbReference type="SMART" id="SM00701">
    <property type="entry name" value="PGRP"/>
    <property type="match status" value="2"/>
</dbReference>
<dbReference type="RefSeq" id="XP_060040412.1">
    <property type="nucleotide sequence ID" value="XM_060184429.1"/>
</dbReference>
<dbReference type="Gene3D" id="3.40.80.10">
    <property type="entry name" value="Peptidoglycan recognition protein-like"/>
    <property type="match status" value="2"/>
</dbReference>